<feature type="compositionally biased region" description="Basic and acidic residues" evidence="1">
    <location>
        <begin position="112"/>
        <end position="122"/>
    </location>
</feature>
<feature type="compositionally biased region" description="Low complexity" evidence="1">
    <location>
        <begin position="14"/>
        <end position="40"/>
    </location>
</feature>
<organism evidence="2 3">
    <name type="scientific">Saitozyma podzolica</name>
    <dbReference type="NCBI Taxonomy" id="1890683"/>
    <lineage>
        <taxon>Eukaryota</taxon>
        <taxon>Fungi</taxon>
        <taxon>Dikarya</taxon>
        <taxon>Basidiomycota</taxon>
        <taxon>Agaricomycotina</taxon>
        <taxon>Tremellomycetes</taxon>
        <taxon>Tremellales</taxon>
        <taxon>Trimorphomycetaceae</taxon>
        <taxon>Saitozyma</taxon>
    </lineage>
</organism>
<reference evidence="2 3" key="1">
    <citation type="submission" date="2018-11" db="EMBL/GenBank/DDBJ databases">
        <title>Genome sequence of Saitozyma podzolica DSM 27192.</title>
        <authorList>
            <person name="Aliyu H."/>
            <person name="Gorte O."/>
            <person name="Ochsenreither K."/>
        </authorList>
    </citation>
    <scope>NUCLEOTIDE SEQUENCE [LARGE SCALE GENOMIC DNA]</scope>
    <source>
        <strain evidence="2 3">DSM 27192</strain>
    </source>
</reference>
<evidence type="ECO:0000256" key="1">
    <source>
        <dbReference type="SAM" id="MobiDB-lite"/>
    </source>
</evidence>
<comment type="caution">
    <text evidence="2">The sequence shown here is derived from an EMBL/GenBank/DDBJ whole genome shotgun (WGS) entry which is preliminary data.</text>
</comment>
<name>A0A427XRQ2_9TREE</name>
<evidence type="ECO:0000313" key="3">
    <source>
        <dbReference type="Proteomes" id="UP000279259"/>
    </source>
</evidence>
<proteinExistence type="predicted"/>
<feature type="region of interest" description="Disordered" evidence="1">
    <location>
        <begin position="1"/>
        <end position="157"/>
    </location>
</feature>
<gene>
    <name evidence="2" type="ORF">EHS25_006818</name>
</gene>
<feature type="compositionally biased region" description="Low complexity" evidence="1">
    <location>
        <begin position="463"/>
        <end position="481"/>
    </location>
</feature>
<dbReference type="OrthoDB" id="10443699at2759"/>
<evidence type="ECO:0000313" key="2">
    <source>
        <dbReference type="EMBL" id="RSH81461.1"/>
    </source>
</evidence>
<feature type="compositionally biased region" description="Polar residues" evidence="1">
    <location>
        <begin position="429"/>
        <end position="439"/>
    </location>
</feature>
<sequence length="495" mass="51664">MHFFGLGKPRGHSRSGSGSSSGSDSRSNSTSLGSSSSRRGAVLTPPASPSESPDPAHASCLYRLGSPTRTLTASETAVERPHHRKSAQPSVRPLQATVGPSQLRSVIAKKSPSMDEQSKLPEVRWLSDQATPPATPTLRVDPPSPAPSTSSTMSDATVVPSYPYPTARSASIAIMPGQLVMPTVAAPAPAPAPASPITPKSRVRFATRSCSLPVSPPETPLPTPSHEIPPPVLPTFSATFSPALQPCLDSSRASVSPASPLNPSHLAVPPRKLSALALSEAEPTSSFGSSYHFPALGTHRPSLASIYSQASQQSYATYTTSSSFSAGYVDPDDWAPEGLDMDTDMGEDSIYFAEGYERRDSVVNAFATFSFDQQAHSVPLSSSSSLLSSSCPAPGGIFGLAPPAALSGLGFGPGPNTPNTRRGSRSETHAQLSHAQNQAQNHPYLSHALAVRRTSPLAPSPPLKAASRKSTSTTSMTTTTTVVGRTKPSWAINSR</sequence>
<accession>A0A427XRQ2</accession>
<feature type="compositionally biased region" description="Low complexity" evidence="1">
    <location>
        <begin position="147"/>
        <end position="157"/>
    </location>
</feature>
<dbReference type="EMBL" id="RSCD01000030">
    <property type="protein sequence ID" value="RSH81461.1"/>
    <property type="molecule type" value="Genomic_DNA"/>
</dbReference>
<protein>
    <submittedName>
        <fullName evidence="2">Uncharacterized protein</fullName>
    </submittedName>
</protein>
<keyword evidence="3" id="KW-1185">Reference proteome</keyword>
<feature type="region of interest" description="Disordered" evidence="1">
    <location>
        <begin position="409"/>
        <end position="439"/>
    </location>
</feature>
<dbReference type="AlphaFoldDB" id="A0A427XRQ2"/>
<feature type="compositionally biased region" description="Low complexity" evidence="1">
    <location>
        <begin position="49"/>
        <end position="59"/>
    </location>
</feature>
<dbReference type="Proteomes" id="UP000279259">
    <property type="component" value="Unassembled WGS sequence"/>
</dbReference>
<feature type="region of interest" description="Disordered" evidence="1">
    <location>
        <begin position="454"/>
        <end position="495"/>
    </location>
</feature>